<dbReference type="Gene3D" id="1.10.630.10">
    <property type="entry name" value="Cytochrome P450"/>
    <property type="match status" value="1"/>
</dbReference>
<dbReference type="InterPro" id="IPR036396">
    <property type="entry name" value="Cyt_P450_sf"/>
</dbReference>
<dbReference type="Pfam" id="PF00067">
    <property type="entry name" value="p450"/>
    <property type="match status" value="1"/>
</dbReference>
<dbReference type="SUPFAM" id="SSF48264">
    <property type="entry name" value="Cytochrome P450"/>
    <property type="match status" value="1"/>
</dbReference>
<evidence type="ECO:0000256" key="1">
    <source>
        <dbReference type="ARBA" id="ARBA00001971"/>
    </source>
</evidence>
<dbReference type="PRINTS" id="PR00463">
    <property type="entry name" value="EP450I"/>
</dbReference>
<protein>
    <submittedName>
        <fullName evidence="5">Cytochrome P450 monooxygenase</fullName>
    </submittedName>
</protein>
<dbReference type="RefSeq" id="WP_189581650.1">
    <property type="nucleotide sequence ID" value="NZ_BMYV01000001.1"/>
</dbReference>
<proteinExistence type="inferred from homology"/>
<dbReference type="PANTHER" id="PTHR24305">
    <property type="entry name" value="CYTOCHROME P450"/>
    <property type="match status" value="1"/>
</dbReference>
<reference evidence="5 6" key="1">
    <citation type="journal article" date="2014" name="Int. J. Syst. Evol. Microbiol.">
        <title>Complete genome sequence of Corynebacterium casei LMG S-19264T (=DSM 44701T), isolated from a smear-ripened cheese.</title>
        <authorList>
            <consortium name="US DOE Joint Genome Institute (JGI-PGF)"/>
            <person name="Walter F."/>
            <person name="Albersmeier A."/>
            <person name="Kalinowski J."/>
            <person name="Ruckert C."/>
        </authorList>
    </citation>
    <scope>NUCLEOTIDE SEQUENCE [LARGE SCALE GENOMIC DNA]</scope>
    <source>
        <strain evidence="5 6">KCTC 23968</strain>
    </source>
</reference>
<feature type="binding site" description="axial binding residue" evidence="3">
    <location>
        <position position="411"/>
    </location>
    <ligand>
        <name>heme</name>
        <dbReference type="ChEBI" id="CHEBI:30413"/>
    </ligand>
    <ligandPart>
        <name>Fe</name>
        <dbReference type="ChEBI" id="CHEBI:18248"/>
    </ligandPart>
</feature>
<dbReference type="PANTHER" id="PTHR24305:SF166">
    <property type="entry name" value="CYTOCHROME P450 12A4, MITOCHONDRIAL-RELATED"/>
    <property type="match status" value="1"/>
</dbReference>
<accession>A0A918KGY5</accession>
<dbReference type="InterPro" id="IPR002401">
    <property type="entry name" value="Cyt_P450_E_grp-I"/>
</dbReference>
<gene>
    <name evidence="5" type="ORF">GCM10011309_08210</name>
</gene>
<dbReference type="GO" id="GO:0004497">
    <property type="term" value="F:monooxygenase activity"/>
    <property type="evidence" value="ECO:0007669"/>
    <property type="project" value="UniProtKB-KW"/>
</dbReference>
<name>A0A918KGY5_9PROT</name>
<dbReference type="GO" id="GO:0005506">
    <property type="term" value="F:iron ion binding"/>
    <property type="evidence" value="ECO:0007669"/>
    <property type="project" value="InterPro"/>
</dbReference>
<comment type="cofactor">
    <cofactor evidence="1 3">
        <name>heme</name>
        <dbReference type="ChEBI" id="CHEBI:30413"/>
    </cofactor>
</comment>
<dbReference type="GO" id="GO:0016705">
    <property type="term" value="F:oxidoreductase activity, acting on paired donors, with incorporation or reduction of molecular oxygen"/>
    <property type="evidence" value="ECO:0007669"/>
    <property type="project" value="InterPro"/>
</dbReference>
<comment type="caution">
    <text evidence="5">The sequence shown here is derived from an EMBL/GenBank/DDBJ whole genome shotgun (WGS) entry which is preliminary data.</text>
</comment>
<evidence type="ECO:0000313" key="6">
    <source>
        <dbReference type="Proteomes" id="UP000600865"/>
    </source>
</evidence>
<evidence type="ECO:0000256" key="4">
    <source>
        <dbReference type="RuleBase" id="RU000461"/>
    </source>
</evidence>
<keyword evidence="6" id="KW-1185">Reference proteome</keyword>
<dbReference type="PRINTS" id="PR00385">
    <property type="entry name" value="P450"/>
</dbReference>
<dbReference type="InterPro" id="IPR001128">
    <property type="entry name" value="Cyt_P450"/>
</dbReference>
<dbReference type="PROSITE" id="PS00086">
    <property type="entry name" value="CYTOCHROME_P450"/>
    <property type="match status" value="1"/>
</dbReference>
<dbReference type="Proteomes" id="UP000600865">
    <property type="component" value="Unassembled WGS sequence"/>
</dbReference>
<dbReference type="GO" id="GO:0020037">
    <property type="term" value="F:heme binding"/>
    <property type="evidence" value="ECO:0007669"/>
    <property type="project" value="InterPro"/>
</dbReference>
<evidence type="ECO:0000256" key="2">
    <source>
        <dbReference type="ARBA" id="ARBA00010617"/>
    </source>
</evidence>
<dbReference type="EMBL" id="BMYV01000001">
    <property type="protein sequence ID" value="GGX60733.1"/>
    <property type="molecule type" value="Genomic_DNA"/>
</dbReference>
<dbReference type="InterPro" id="IPR050121">
    <property type="entry name" value="Cytochrome_P450_monoxygenase"/>
</dbReference>
<keyword evidence="3 4" id="KW-0479">Metal-binding</keyword>
<keyword evidence="3 4" id="KW-0408">Iron</keyword>
<evidence type="ECO:0000313" key="5">
    <source>
        <dbReference type="EMBL" id="GGX60733.1"/>
    </source>
</evidence>
<organism evidence="5 6">
    <name type="scientific">Litorimonas cladophorae</name>
    <dbReference type="NCBI Taxonomy" id="1220491"/>
    <lineage>
        <taxon>Bacteria</taxon>
        <taxon>Pseudomonadati</taxon>
        <taxon>Pseudomonadota</taxon>
        <taxon>Alphaproteobacteria</taxon>
        <taxon>Maricaulales</taxon>
        <taxon>Robiginitomaculaceae</taxon>
    </lineage>
</organism>
<keyword evidence="4 5" id="KW-0503">Monooxygenase</keyword>
<evidence type="ECO:0000256" key="3">
    <source>
        <dbReference type="PIRSR" id="PIRSR602401-1"/>
    </source>
</evidence>
<keyword evidence="4" id="KW-0560">Oxidoreductase</keyword>
<keyword evidence="3 4" id="KW-0349">Heme</keyword>
<dbReference type="InterPro" id="IPR017972">
    <property type="entry name" value="Cyt_P450_CS"/>
</dbReference>
<comment type="similarity">
    <text evidence="2 4">Belongs to the cytochrome P450 family.</text>
</comment>
<sequence>MSTQTEPLDNPADGKTGLFYPPHAQPLRGDEGFIHATWKFLRNPVEGFGPLAYNQPIVSVPNFGKKLHVITDPEGMMQVLQHEATKFTKTAIDARILGPATKEGLLSVHGEQWKRQRKAVAPMFRKRHMEDLAPIISTTLDAFCEGLDAEPDVELNAAMAELTFDVLAKALLGDPQGIDGERLKYATRNMVTSAGTLRPDDLIPFPAWVPRPISPKGSRALKKLKKAADVLIAQRKKSPVENDLVSLLIAARDPKTGEGLSAREQRDNLIGFFIAGHETTALTLTWALYLIGMHRPTAERIRAEVMAICPEGNVSYDQMAELKFTQAVIDETMRLYPPAPMLNRLCHEDTVVSGREIKAGDTFLLCNYVMHRTERLWDNPLAFDPDRFIRDPKLKAKGAPYMPFGAGPRICVGAAFATMEALMSLARLVRDYDVKIPEECYPKPLMTVTLRPQGGVPARMVRR</sequence>
<dbReference type="AlphaFoldDB" id="A0A918KGY5"/>